<accession>A0A512H7L7</accession>
<evidence type="ECO:0000256" key="1">
    <source>
        <dbReference type="ARBA" id="ARBA00006484"/>
    </source>
</evidence>
<dbReference type="EMBL" id="BJZO01000037">
    <property type="protein sequence ID" value="GEO81455.1"/>
    <property type="molecule type" value="Genomic_DNA"/>
</dbReference>
<dbReference type="GO" id="GO:0016020">
    <property type="term" value="C:membrane"/>
    <property type="evidence" value="ECO:0007669"/>
    <property type="project" value="TreeGrafter"/>
</dbReference>
<dbReference type="PANTHER" id="PTHR44196">
    <property type="entry name" value="DEHYDROGENASE/REDUCTASE SDR FAMILY MEMBER 7B"/>
    <property type="match status" value="1"/>
</dbReference>
<dbReference type="Pfam" id="PF00106">
    <property type="entry name" value="adh_short"/>
    <property type="match status" value="1"/>
</dbReference>
<dbReference type="SUPFAM" id="SSF51735">
    <property type="entry name" value="NAD(P)-binding Rossmann-fold domains"/>
    <property type="match status" value="1"/>
</dbReference>
<keyword evidence="3" id="KW-0732">Signal</keyword>
<organism evidence="4 5">
    <name type="scientific">Pararhodospirillum oryzae</name>
    <dbReference type="NCBI Taxonomy" id="478448"/>
    <lineage>
        <taxon>Bacteria</taxon>
        <taxon>Pseudomonadati</taxon>
        <taxon>Pseudomonadota</taxon>
        <taxon>Alphaproteobacteria</taxon>
        <taxon>Rhodospirillales</taxon>
        <taxon>Rhodospirillaceae</taxon>
        <taxon>Pararhodospirillum</taxon>
    </lineage>
</organism>
<evidence type="ECO:0000313" key="4">
    <source>
        <dbReference type="EMBL" id="GEO81455.1"/>
    </source>
</evidence>
<dbReference type="Proteomes" id="UP000321567">
    <property type="component" value="Unassembled WGS sequence"/>
</dbReference>
<comment type="caution">
    <text evidence="4">The sequence shown here is derived from an EMBL/GenBank/DDBJ whole genome shotgun (WGS) entry which is preliminary data.</text>
</comment>
<sequence>MARPIRPACSILITGASSGLGAALARAYAAPGQRLVLGARRDDPLARVADACRAQGADVETGIIDVGQRDAMAAWVTHADTRQPLDLVIANAGISGGTAGGTETEDHTRRMFTTNLDGVLNTVMPLIPRFQARKAGQIALMASLAGFRGFPGAPAYCASKAAVRVWGEGLRGLLAADGVGVSVICPGFVRTPMTAVNPFPMPFLMDPDPAAALIRRALAADRGRIAFPGPLVWVARLVAALPDPWADALTRRTPRKP</sequence>
<dbReference type="GO" id="GO:0016491">
    <property type="term" value="F:oxidoreductase activity"/>
    <property type="evidence" value="ECO:0007669"/>
    <property type="project" value="UniProtKB-KW"/>
</dbReference>
<dbReference type="OrthoDB" id="335726at2"/>
<comment type="similarity">
    <text evidence="1">Belongs to the short-chain dehydrogenases/reductases (SDR) family.</text>
</comment>
<dbReference type="RefSeq" id="WP_147163490.1">
    <property type="nucleotide sequence ID" value="NZ_BJZO01000037.1"/>
</dbReference>
<evidence type="ECO:0000256" key="3">
    <source>
        <dbReference type="SAM" id="SignalP"/>
    </source>
</evidence>
<keyword evidence="2" id="KW-0560">Oxidoreductase</keyword>
<feature type="signal peptide" evidence="3">
    <location>
        <begin position="1"/>
        <end position="22"/>
    </location>
</feature>
<dbReference type="InterPro" id="IPR020904">
    <property type="entry name" value="Sc_DH/Rdtase_CS"/>
</dbReference>
<proteinExistence type="inferred from homology"/>
<feature type="chain" id="PRO_5021876328" evidence="3">
    <location>
        <begin position="23"/>
        <end position="257"/>
    </location>
</feature>
<dbReference type="Gene3D" id="3.40.50.720">
    <property type="entry name" value="NAD(P)-binding Rossmann-like Domain"/>
    <property type="match status" value="1"/>
</dbReference>
<protein>
    <submittedName>
        <fullName evidence="4">Short-chain dehydrogenase</fullName>
    </submittedName>
</protein>
<dbReference type="PROSITE" id="PS00061">
    <property type="entry name" value="ADH_SHORT"/>
    <property type="match status" value="1"/>
</dbReference>
<name>A0A512H7L7_9PROT</name>
<evidence type="ECO:0000313" key="5">
    <source>
        <dbReference type="Proteomes" id="UP000321567"/>
    </source>
</evidence>
<evidence type="ECO:0000256" key="2">
    <source>
        <dbReference type="ARBA" id="ARBA00023002"/>
    </source>
</evidence>
<dbReference type="AlphaFoldDB" id="A0A512H7L7"/>
<dbReference type="InterPro" id="IPR002347">
    <property type="entry name" value="SDR_fam"/>
</dbReference>
<gene>
    <name evidence="4" type="ORF">ROR02_15860</name>
</gene>
<dbReference type="PRINTS" id="PR00081">
    <property type="entry name" value="GDHRDH"/>
</dbReference>
<dbReference type="PANTHER" id="PTHR44196:SF1">
    <property type="entry name" value="DEHYDROGENASE_REDUCTASE SDR FAMILY MEMBER 7B"/>
    <property type="match status" value="1"/>
</dbReference>
<reference evidence="4 5" key="1">
    <citation type="submission" date="2019-07" db="EMBL/GenBank/DDBJ databases">
        <title>Whole genome shotgun sequence of Rhodospirillum oryzae NBRC 107573.</title>
        <authorList>
            <person name="Hosoyama A."/>
            <person name="Uohara A."/>
            <person name="Ohji S."/>
            <person name="Ichikawa N."/>
        </authorList>
    </citation>
    <scope>NUCLEOTIDE SEQUENCE [LARGE SCALE GENOMIC DNA]</scope>
    <source>
        <strain evidence="4 5">NBRC 107573</strain>
    </source>
</reference>
<dbReference type="InterPro" id="IPR036291">
    <property type="entry name" value="NAD(P)-bd_dom_sf"/>
</dbReference>
<keyword evidence="5" id="KW-1185">Reference proteome</keyword>